<dbReference type="Proteomes" id="UP000233535">
    <property type="component" value="Unassembled WGS sequence"/>
</dbReference>
<sequence length="87" mass="10414">MNNTGRKKKIIDKLNALDEIKKNKDSGKFREFLLIQLKYNQIELEEEHYESLCLAISRSLREIKNFPVAMKITWSRYKSLLNEIRNL</sequence>
<organism evidence="1 2">
    <name type="scientific">Labilibaculum filiforme</name>
    <dbReference type="NCBI Taxonomy" id="1940526"/>
    <lineage>
        <taxon>Bacteria</taxon>
        <taxon>Pseudomonadati</taxon>
        <taxon>Bacteroidota</taxon>
        <taxon>Bacteroidia</taxon>
        <taxon>Marinilabiliales</taxon>
        <taxon>Marinifilaceae</taxon>
        <taxon>Labilibaculum</taxon>
    </lineage>
</organism>
<proteinExistence type="predicted"/>
<keyword evidence="2" id="KW-1185">Reference proteome</keyword>
<accession>A0A2N3HQ53</accession>
<reference evidence="1 2" key="1">
    <citation type="journal article" date="2017" name="Front. Microbiol.">
        <title>Labilibaculum manganireducens gen. nov., sp. nov. and Labilibaculum filiforme sp. nov., Novel Bacteroidetes Isolated from Subsurface Sediments of the Baltic Sea.</title>
        <authorList>
            <person name="Vandieken V."/>
            <person name="Marshall I.P."/>
            <person name="Niemann H."/>
            <person name="Engelen B."/>
            <person name="Cypionka H."/>
        </authorList>
    </citation>
    <scope>NUCLEOTIDE SEQUENCE [LARGE SCALE GENOMIC DNA]</scope>
    <source>
        <strain evidence="1 2">59.16B</strain>
    </source>
</reference>
<evidence type="ECO:0000313" key="2">
    <source>
        <dbReference type="Proteomes" id="UP000233535"/>
    </source>
</evidence>
<dbReference type="EMBL" id="MVDD01000038">
    <property type="protein sequence ID" value="PKQ60183.1"/>
    <property type="molecule type" value="Genomic_DNA"/>
</dbReference>
<protein>
    <submittedName>
        <fullName evidence="1">Uncharacterized protein</fullName>
    </submittedName>
</protein>
<name>A0A2N3HQ53_9BACT</name>
<comment type="caution">
    <text evidence="1">The sequence shown here is derived from an EMBL/GenBank/DDBJ whole genome shotgun (WGS) entry which is preliminary data.</text>
</comment>
<dbReference type="RefSeq" id="WP_101263612.1">
    <property type="nucleotide sequence ID" value="NZ_MVDD01000038.1"/>
</dbReference>
<gene>
    <name evidence="1" type="ORF">BZG02_20455</name>
</gene>
<evidence type="ECO:0000313" key="1">
    <source>
        <dbReference type="EMBL" id="PKQ60183.1"/>
    </source>
</evidence>
<dbReference type="AlphaFoldDB" id="A0A2N3HQ53"/>